<evidence type="ECO:0000313" key="2">
    <source>
        <dbReference type="Proteomes" id="UP000308886"/>
    </source>
</evidence>
<keyword evidence="2" id="KW-1185">Reference proteome</keyword>
<dbReference type="Proteomes" id="UP000308886">
    <property type="component" value="Unassembled WGS sequence"/>
</dbReference>
<reference evidence="1" key="1">
    <citation type="submission" date="2019-04" db="EMBL/GenBank/DDBJ databases">
        <title>Microbes associate with the intestines of laboratory mice.</title>
        <authorList>
            <person name="Navarre W."/>
            <person name="Wong E."/>
            <person name="Huang K."/>
            <person name="Tropini C."/>
            <person name="Ng K."/>
            <person name="Yu B."/>
        </authorList>
    </citation>
    <scope>NUCLEOTIDE SEQUENCE</scope>
    <source>
        <strain evidence="1">NM73_A23</strain>
    </source>
</reference>
<organism evidence="1 2">
    <name type="scientific">Palleniella muris</name>
    <dbReference type="NCBI Taxonomy" id="3038145"/>
    <lineage>
        <taxon>Bacteria</taxon>
        <taxon>Pseudomonadati</taxon>
        <taxon>Bacteroidota</taxon>
        <taxon>Bacteroidia</taxon>
        <taxon>Bacteroidales</taxon>
        <taxon>Prevotellaceae</taxon>
        <taxon>Palleniella</taxon>
    </lineage>
</organism>
<accession>A0AC61QRP5</accession>
<evidence type="ECO:0000313" key="1">
    <source>
        <dbReference type="EMBL" id="TGX82837.1"/>
    </source>
</evidence>
<comment type="caution">
    <text evidence="1">The sequence shown here is derived from an EMBL/GenBank/DDBJ whole genome shotgun (WGS) entry which is preliminary data.</text>
</comment>
<proteinExistence type="predicted"/>
<gene>
    <name evidence="1" type="ORF">E5358_05745</name>
</gene>
<dbReference type="EMBL" id="SRZC01000007">
    <property type="protein sequence ID" value="TGX82837.1"/>
    <property type="molecule type" value="Genomic_DNA"/>
</dbReference>
<name>A0AC61QRP5_9BACT</name>
<sequence length="239" mass="28155">MDNRIKQRLIDWAGRYESPAFIIDDPVQFPRKHIGKRAEISGFITSWLAFGNRKAIIKAADWLDKDFCDDPYCWVMTKQYNFYYNDHRKFYRFLSYDDLYKLGDRLRRLYSDFERMEDMIISQPNKTPVEALCNYFKGINGIPDYSKGSACKRLCMFLRWMVRSDSPVDMGLWHKLKADDLMIPLDTHVHRMALELDLTSRKRADMQTALEITGAMKEVFPNDPAKGDFALFGYGIEHK</sequence>
<protein>
    <submittedName>
        <fullName evidence="1">TIGR02757 family protein</fullName>
    </submittedName>
</protein>